<evidence type="ECO:0000313" key="1">
    <source>
        <dbReference type="EMBL" id="GJC90035.1"/>
    </source>
</evidence>
<proteinExistence type="predicted"/>
<dbReference type="AlphaFoldDB" id="A0AA37GZ67"/>
<comment type="caution">
    <text evidence="1">The sequence shown here is derived from an EMBL/GenBank/DDBJ whole genome shotgun (WGS) entry which is preliminary data.</text>
</comment>
<dbReference type="EMBL" id="BPPX01000048">
    <property type="protein sequence ID" value="GJC90035.1"/>
    <property type="molecule type" value="Genomic_DNA"/>
</dbReference>
<reference evidence="1 3" key="1">
    <citation type="submission" date="2021-07" db="EMBL/GenBank/DDBJ databases">
        <title>Genome data of Colletotrichum spaethianum.</title>
        <authorList>
            <person name="Utami Y.D."/>
            <person name="Hiruma K."/>
        </authorList>
    </citation>
    <scope>NUCLEOTIDE SEQUENCE [LARGE SCALE GENOMIC DNA]</scope>
    <source>
        <strain evidence="1 3">MAFF 242679</strain>
    </source>
</reference>
<dbReference type="Proteomes" id="UP001055172">
    <property type="component" value="Unassembled WGS sequence"/>
</dbReference>
<evidence type="ECO:0000313" key="2">
    <source>
        <dbReference type="EMBL" id="GJC91079.1"/>
    </source>
</evidence>
<name>A0AA37GZ67_9PEZI</name>
<protein>
    <submittedName>
        <fullName evidence="1">Uncharacterized protein</fullName>
    </submittedName>
</protein>
<organism evidence="1 3">
    <name type="scientific">Colletotrichum liriopes</name>
    <dbReference type="NCBI Taxonomy" id="708192"/>
    <lineage>
        <taxon>Eukaryota</taxon>
        <taxon>Fungi</taxon>
        <taxon>Dikarya</taxon>
        <taxon>Ascomycota</taxon>
        <taxon>Pezizomycotina</taxon>
        <taxon>Sordariomycetes</taxon>
        <taxon>Hypocreomycetidae</taxon>
        <taxon>Glomerellales</taxon>
        <taxon>Glomerellaceae</taxon>
        <taxon>Colletotrichum</taxon>
        <taxon>Colletotrichum spaethianum species complex</taxon>
    </lineage>
</organism>
<dbReference type="EMBL" id="BPPX01000067">
    <property type="protein sequence ID" value="GJC91079.1"/>
    <property type="molecule type" value="Genomic_DNA"/>
</dbReference>
<sequence length="178" mass="20668">MENCGQTELVDLALDCIDKFNQTGYQSLYVKFSSIILRTDGRGIYATCNDNEKAEYMETLRLENVDVVRWNCNMLMLAIMGYAALHLDASKGGEVKPRFLDPQYIHDKAKDFRIGSYNQMRDIIANAPIEGLEDGNWKKDRSMETWLRCRKRHQIADLLDIFPEKEIVDRTLQLPRDI</sequence>
<keyword evidence="3" id="KW-1185">Reference proteome</keyword>
<accession>A0AA37GZ67</accession>
<evidence type="ECO:0000313" key="3">
    <source>
        <dbReference type="Proteomes" id="UP001055172"/>
    </source>
</evidence>
<gene>
    <name evidence="1" type="ORF">ColLi_12873</name>
    <name evidence="2" type="ORF">ColLi_13917</name>
</gene>